<dbReference type="InterPro" id="IPR002108">
    <property type="entry name" value="ADF-H"/>
</dbReference>
<dbReference type="Pfam" id="PF00241">
    <property type="entry name" value="Cofilin_ADF"/>
    <property type="match status" value="1"/>
</dbReference>
<accession>A0A8J2QYF0</accession>
<gene>
    <name evidence="4" type="ORF">DCHRY22_LOCUS10304</name>
</gene>
<evidence type="ECO:0000256" key="2">
    <source>
        <dbReference type="ARBA" id="ARBA00023203"/>
    </source>
</evidence>
<comment type="similarity">
    <text evidence="1">Belongs to the actin-binding proteins ADF family.</text>
</comment>
<dbReference type="Gene3D" id="3.40.20.10">
    <property type="entry name" value="Severin"/>
    <property type="match status" value="1"/>
</dbReference>
<dbReference type="PROSITE" id="PS51263">
    <property type="entry name" value="ADF_H"/>
    <property type="match status" value="1"/>
</dbReference>
<dbReference type="GO" id="GO:0030042">
    <property type="term" value="P:actin filament depolymerization"/>
    <property type="evidence" value="ECO:0007669"/>
    <property type="project" value="InterPro"/>
</dbReference>
<dbReference type="GO" id="GO:0015629">
    <property type="term" value="C:actin cytoskeleton"/>
    <property type="evidence" value="ECO:0007669"/>
    <property type="project" value="InterPro"/>
</dbReference>
<protein>
    <submittedName>
        <fullName evidence="4">(African queen) hypothetical protein</fullName>
    </submittedName>
</protein>
<dbReference type="SMART" id="SM00102">
    <property type="entry name" value="ADF"/>
    <property type="match status" value="1"/>
</dbReference>
<evidence type="ECO:0000256" key="1">
    <source>
        <dbReference type="ARBA" id="ARBA00006844"/>
    </source>
</evidence>
<keyword evidence="2" id="KW-0009">Actin-binding</keyword>
<dbReference type="EMBL" id="CAKASE010000069">
    <property type="protein sequence ID" value="CAG9572984.1"/>
    <property type="molecule type" value="Genomic_DNA"/>
</dbReference>
<comment type="caution">
    <text evidence="4">The sequence shown here is derived from an EMBL/GenBank/DDBJ whole genome shotgun (WGS) entry which is preliminary data.</text>
</comment>
<dbReference type="SUPFAM" id="SSF55753">
    <property type="entry name" value="Actin depolymerizing proteins"/>
    <property type="match status" value="1"/>
</dbReference>
<reference evidence="4" key="1">
    <citation type="submission" date="2021-09" db="EMBL/GenBank/DDBJ databases">
        <authorList>
            <person name="Martin H S."/>
        </authorList>
    </citation>
    <scope>NUCLEOTIDE SEQUENCE</scope>
</reference>
<dbReference type="InterPro" id="IPR017904">
    <property type="entry name" value="ADF/Cofilin"/>
</dbReference>
<dbReference type="InterPro" id="IPR029006">
    <property type="entry name" value="ADF-H/Gelsolin-like_dom_sf"/>
</dbReference>
<sequence>MSQYPLNELKRRLQDDETPLPKRFKLARNVVQSQHFPIAPKERVIADWLDELIKTNKLKSKDLCEVLNWLNNVDDFTCEFKSKLIKVVSQYIHSNILENNDVENITAFMDNTKMSSQLSLHIEDFLLIATTLLQKLHNEENYAMVDSILNNIVKYYKESKKKLQFIIKFLEGENLETIFCFLHTKSHSSTINLCENILFPLSKKQIFSSFLTNLIRKETIDDLIAEKGDNIQIVLKIMSSFFTFPKGRTDKDPKFLSDFIYVFTSCFRSESQICFIFYVMATNAFNMSQNYMLPAMRMPPIQFDNDEKVKRGLFLKMLEALHSQEISLSVRFTDTLGERMTNIDIKKNFASFLQAVMLGQIKLEGKLDKVTLQILEVALKLDPSIVEQKIELILPYIMTSKKKKSDILEQYISMMNYFIETLFKLSRGADFINKIIPHIKLSLEANNVEQFELKQKLKEALKNGDSCDKIESAILTGNDILPPDCIELYGKLSSELMFRQNKVLLVSLQKDFEENCLMMLEEGFVSPSIITLSEVLSAILSSFFRHNKMADHTVPLPIAEEFWSTFQDFEKQCLNKFGECVLKLNYNPPLVMAFLQLCLNFSQLKLLNVKYGNTKLNLTDNILIPFLKTQKWLNFIPRIQETDIILVWDHLQLIQTMAMEILNTNAEEISETKTNILKNISNYPQIVTYDNYFTNTLYRNLNKKQNKILTKAIFKSYSTNNNTEIFKTHAVSNNRELLQSILLKVAKNIIDCIENIEVLSEALNKSSFEVTSFVKGINIMDLFQNGKILNEDELSNNIDILRLLQIRNLKENYQLTAILVLLLAKHYCQHKKIKRNIDNLLQSIYELSPKYPDIYKIFPENVIFDFNNNIILDLLRLNIKTTKNTLIVKNIIEIAVKKVKTDPDVIKNIVEILLRNHKTNEISNLVNFDNPVFEVTCLALPVIAKEKKNITTSAYRSILADLQEKLNTAMLDSFRNLNFKDDENEMSLNSMGAYSLTLLKLCESINNDEKDLNCILNGLEYYVDKAINSLQEPSSITEHVENSINLINITLRYLGRLTFMMHKTSNKSNLIADANKFFRRLWIAITCRLSMVFDKRQKRRISNSCVDEIAVMLKFLAELSSVKCFCKHFVGDLSKLALLKNPLFILKNEEITNNQLTARKVSKYLWQNCLKANIIEAKCVAMTKIIYRSTKNIKHWIWQHYDNVQNGPNEAVVDDSICELLRNDLDILCDVILAAKKINLDYKFLDSIFELAHLYQYLLGSNTTNTKCVISWNSFVILFEGCTILLNNLLLSREEMLEDRWPCYMQCYKTLILCLCERAKSEDDTDISIELKLAEMAHSVEKLTQSICKRKTHVSRISAYAVADICTWMESNFPPKVMRQRLENTVAMLIQVSDSTYAMSFLKRALAGSASGVTVSDACKTTYEEIKKDKKHRYVVFYIRDEKQIDVETVGGRNAEYEQFLEDLQKGGTGECRYGLFDFEYTHQCQGTSEASKKQKLFLMSWCPDTAKVKKKMLYSSSFDALKKSLVGVQKYIQATDLSEASQEAVEEKLRATDRQ</sequence>
<organism evidence="4 5">
    <name type="scientific">Danaus chrysippus</name>
    <name type="common">African queen</name>
    <dbReference type="NCBI Taxonomy" id="151541"/>
    <lineage>
        <taxon>Eukaryota</taxon>
        <taxon>Metazoa</taxon>
        <taxon>Ecdysozoa</taxon>
        <taxon>Arthropoda</taxon>
        <taxon>Hexapoda</taxon>
        <taxon>Insecta</taxon>
        <taxon>Pterygota</taxon>
        <taxon>Neoptera</taxon>
        <taxon>Endopterygota</taxon>
        <taxon>Lepidoptera</taxon>
        <taxon>Glossata</taxon>
        <taxon>Ditrysia</taxon>
        <taxon>Papilionoidea</taxon>
        <taxon>Nymphalidae</taxon>
        <taxon>Danainae</taxon>
        <taxon>Danaini</taxon>
        <taxon>Danaina</taxon>
        <taxon>Danaus</taxon>
        <taxon>Anosia</taxon>
    </lineage>
</organism>
<evidence type="ECO:0000259" key="3">
    <source>
        <dbReference type="PROSITE" id="PS51263"/>
    </source>
</evidence>
<dbReference type="PANTHER" id="PTHR11913">
    <property type="entry name" value="COFILIN-RELATED"/>
    <property type="match status" value="1"/>
</dbReference>
<dbReference type="FunFam" id="3.40.20.10:FF:000044">
    <property type="entry name" value="Cofilin/actin-depolymerizing factor homolog"/>
    <property type="match status" value="1"/>
</dbReference>
<feature type="domain" description="ADF-H" evidence="3">
    <location>
        <begin position="1412"/>
        <end position="1551"/>
    </location>
</feature>
<name>A0A8J2QYF0_9NEOP</name>
<keyword evidence="5" id="KW-1185">Reference proteome</keyword>
<proteinExistence type="inferred from homology"/>
<evidence type="ECO:0000313" key="4">
    <source>
        <dbReference type="EMBL" id="CAG9572984.1"/>
    </source>
</evidence>
<dbReference type="CDD" id="cd11286">
    <property type="entry name" value="ADF_cofilin_like"/>
    <property type="match status" value="1"/>
</dbReference>
<dbReference type="OrthoDB" id="160374at2759"/>
<dbReference type="Proteomes" id="UP000789524">
    <property type="component" value="Unassembled WGS sequence"/>
</dbReference>
<evidence type="ECO:0000313" key="5">
    <source>
        <dbReference type="Proteomes" id="UP000789524"/>
    </source>
</evidence>
<dbReference type="GO" id="GO:0003779">
    <property type="term" value="F:actin binding"/>
    <property type="evidence" value="ECO:0007669"/>
    <property type="project" value="UniProtKB-KW"/>
</dbReference>